<protein>
    <submittedName>
        <fullName evidence="1">Uncharacterized protein</fullName>
    </submittedName>
</protein>
<organism evidence="1 2">
    <name type="scientific">Choristoneura fumiferana</name>
    <name type="common">Spruce budworm moth</name>
    <name type="synonym">Archips fumiferana</name>
    <dbReference type="NCBI Taxonomy" id="7141"/>
    <lineage>
        <taxon>Eukaryota</taxon>
        <taxon>Metazoa</taxon>
        <taxon>Ecdysozoa</taxon>
        <taxon>Arthropoda</taxon>
        <taxon>Hexapoda</taxon>
        <taxon>Insecta</taxon>
        <taxon>Pterygota</taxon>
        <taxon>Neoptera</taxon>
        <taxon>Endopterygota</taxon>
        <taxon>Lepidoptera</taxon>
        <taxon>Glossata</taxon>
        <taxon>Ditrysia</taxon>
        <taxon>Tortricoidea</taxon>
        <taxon>Tortricidae</taxon>
        <taxon>Tortricinae</taxon>
        <taxon>Choristoneura</taxon>
    </lineage>
</organism>
<gene>
    <name evidence="1" type="ORF">MSG28_002602</name>
</gene>
<dbReference type="Proteomes" id="UP001064048">
    <property type="component" value="Chromosome 4"/>
</dbReference>
<proteinExistence type="predicted"/>
<accession>A0ACC0JIQ0</accession>
<evidence type="ECO:0000313" key="2">
    <source>
        <dbReference type="Proteomes" id="UP001064048"/>
    </source>
</evidence>
<name>A0ACC0JIQ0_CHOFU</name>
<evidence type="ECO:0000313" key="1">
    <source>
        <dbReference type="EMBL" id="KAI8423931.1"/>
    </source>
</evidence>
<keyword evidence="2" id="KW-1185">Reference proteome</keyword>
<dbReference type="EMBL" id="CM046104">
    <property type="protein sequence ID" value="KAI8423931.1"/>
    <property type="molecule type" value="Genomic_DNA"/>
</dbReference>
<comment type="caution">
    <text evidence="1">The sequence shown here is derived from an EMBL/GenBank/DDBJ whole genome shotgun (WGS) entry which is preliminary data.</text>
</comment>
<reference evidence="1 2" key="1">
    <citation type="journal article" date="2022" name="Genome Biol. Evol.">
        <title>The Spruce Budworm Genome: Reconstructing the Evolutionary History of Antifreeze Proteins.</title>
        <authorList>
            <person name="Beliveau C."/>
            <person name="Gagne P."/>
            <person name="Picq S."/>
            <person name="Vernygora O."/>
            <person name="Keeling C.I."/>
            <person name="Pinkney K."/>
            <person name="Doucet D."/>
            <person name="Wen F."/>
            <person name="Johnston J.S."/>
            <person name="Maaroufi H."/>
            <person name="Boyle B."/>
            <person name="Laroche J."/>
            <person name="Dewar K."/>
            <person name="Juretic N."/>
            <person name="Blackburn G."/>
            <person name="Nisole A."/>
            <person name="Brunet B."/>
            <person name="Brandao M."/>
            <person name="Lumley L."/>
            <person name="Duan J."/>
            <person name="Quan G."/>
            <person name="Lucarotti C.J."/>
            <person name="Roe A.D."/>
            <person name="Sperling F.A.H."/>
            <person name="Levesque R.C."/>
            <person name="Cusson M."/>
        </authorList>
    </citation>
    <scope>NUCLEOTIDE SEQUENCE [LARGE SCALE GENOMIC DNA]</scope>
    <source>
        <strain evidence="1">Glfc:IPQL:Cfum</strain>
    </source>
</reference>
<sequence length="216" mass="24537">MSVSRKVLNWYARLSPARGHVSPPYNHVIQIGDPRLRKISEPVPLEAIKTEKIQAILKKLEFVLNKYDSLGMSAPQIGLNLRIFAMRLTAKELKSIPPEIVKSRGMTEVPYTVFINPMLKVVDYRKVSHDEGCESVRGFSAEVLRYKEVEISGHNSEGEPSTKSFKDWTARIAQHELDHLDGKLYTDIMDRKSLNCTCWEEVNLSQGKVSIPFAPE</sequence>